<dbReference type="OMA" id="YSLEESW"/>
<keyword evidence="2" id="KW-1185">Reference proteome</keyword>
<reference evidence="1 2" key="1">
    <citation type="journal article" date="2007" name="Nature">
        <title>Evolution of genes and genomes on the Drosophila phylogeny.</title>
        <authorList>
            <consortium name="Drosophila 12 Genomes Consortium"/>
            <person name="Clark A.G."/>
            <person name="Eisen M.B."/>
            <person name="Smith D.R."/>
            <person name="Bergman C.M."/>
            <person name="Oliver B."/>
            <person name="Markow T.A."/>
            <person name="Kaufman T.C."/>
            <person name="Kellis M."/>
            <person name="Gelbart W."/>
            <person name="Iyer V.N."/>
            <person name="Pollard D.A."/>
            <person name="Sackton T.B."/>
            <person name="Larracuente A.M."/>
            <person name="Singh N.D."/>
            <person name="Abad J.P."/>
            <person name="Abt D.N."/>
            <person name="Adryan B."/>
            <person name="Aguade M."/>
            <person name="Akashi H."/>
            <person name="Anderson W.W."/>
            <person name="Aquadro C.F."/>
            <person name="Ardell D.H."/>
            <person name="Arguello R."/>
            <person name="Artieri C.G."/>
            <person name="Barbash D.A."/>
            <person name="Barker D."/>
            <person name="Barsanti P."/>
            <person name="Batterham P."/>
            <person name="Batzoglou S."/>
            <person name="Begun D."/>
            <person name="Bhutkar A."/>
            <person name="Blanco E."/>
            <person name="Bosak S.A."/>
            <person name="Bradley R.K."/>
            <person name="Brand A.D."/>
            <person name="Brent M.R."/>
            <person name="Brooks A.N."/>
            <person name="Brown R.H."/>
            <person name="Butlin R.K."/>
            <person name="Caggese C."/>
            <person name="Calvi B.R."/>
            <person name="Bernardo de Carvalho A."/>
            <person name="Caspi A."/>
            <person name="Castrezana S."/>
            <person name="Celniker S.E."/>
            <person name="Chang J.L."/>
            <person name="Chapple C."/>
            <person name="Chatterji S."/>
            <person name="Chinwalla A."/>
            <person name="Civetta A."/>
            <person name="Clifton S.W."/>
            <person name="Comeron J.M."/>
            <person name="Costello J.C."/>
            <person name="Coyne J.A."/>
            <person name="Daub J."/>
            <person name="David R.G."/>
            <person name="Delcher A.L."/>
            <person name="Delehaunty K."/>
            <person name="Do C.B."/>
            <person name="Ebling H."/>
            <person name="Edwards K."/>
            <person name="Eickbush T."/>
            <person name="Evans J.D."/>
            <person name="Filipski A."/>
            <person name="Findeiss S."/>
            <person name="Freyhult E."/>
            <person name="Fulton L."/>
            <person name="Fulton R."/>
            <person name="Garcia A.C."/>
            <person name="Gardiner A."/>
            <person name="Garfield D.A."/>
            <person name="Garvin B.E."/>
            <person name="Gibson G."/>
            <person name="Gilbert D."/>
            <person name="Gnerre S."/>
            <person name="Godfrey J."/>
            <person name="Good R."/>
            <person name="Gotea V."/>
            <person name="Gravely B."/>
            <person name="Greenberg A.J."/>
            <person name="Griffiths-Jones S."/>
            <person name="Gross S."/>
            <person name="Guigo R."/>
            <person name="Gustafson E.A."/>
            <person name="Haerty W."/>
            <person name="Hahn M.W."/>
            <person name="Halligan D.L."/>
            <person name="Halpern A.L."/>
            <person name="Halter G.M."/>
            <person name="Han M.V."/>
            <person name="Heger A."/>
            <person name="Hillier L."/>
            <person name="Hinrichs A.S."/>
            <person name="Holmes I."/>
            <person name="Hoskins R.A."/>
            <person name="Hubisz M.J."/>
            <person name="Hultmark D."/>
            <person name="Huntley M.A."/>
            <person name="Jaffe D.B."/>
            <person name="Jagadeeshan S."/>
            <person name="Jeck W.R."/>
            <person name="Johnson J."/>
            <person name="Jones C.D."/>
            <person name="Jordan W.C."/>
            <person name="Karpen G.H."/>
            <person name="Kataoka E."/>
            <person name="Keightley P.D."/>
            <person name="Kheradpour P."/>
            <person name="Kirkness E.F."/>
            <person name="Koerich L.B."/>
            <person name="Kristiansen K."/>
            <person name="Kudrna D."/>
            <person name="Kulathinal R.J."/>
            <person name="Kumar S."/>
            <person name="Kwok R."/>
            <person name="Lander E."/>
            <person name="Langley C.H."/>
            <person name="Lapoint R."/>
            <person name="Lazzaro B.P."/>
            <person name="Lee S.J."/>
            <person name="Levesque L."/>
            <person name="Li R."/>
            <person name="Lin C.F."/>
            <person name="Lin M.F."/>
            <person name="Lindblad-Toh K."/>
            <person name="Llopart A."/>
            <person name="Long M."/>
            <person name="Low L."/>
            <person name="Lozovsky E."/>
            <person name="Lu J."/>
            <person name="Luo M."/>
            <person name="Machado C.A."/>
            <person name="Makalowski W."/>
            <person name="Marzo M."/>
            <person name="Matsuda M."/>
            <person name="Matzkin L."/>
            <person name="McAllister B."/>
            <person name="McBride C.S."/>
            <person name="McKernan B."/>
            <person name="McKernan K."/>
            <person name="Mendez-Lago M."/>
            <person name="Minx P."/>
            <person name="Mollenhauer M.U."/>
            <person name="Montooth K."/>
            <person name="Mount S.M."/>
            <person name="Mu X."/>
            <person name="Myers E."/>
            <person name="Negre B."/>
            <person name="Newfeld S."/>
            <person name="Nielsen R."/>
            <person name="Noor M.A."/>
            <person name="O'Grady P."/>
            <person name="Pachter L."/>
            <person name="Papaceit M."/>
            <person name="Parisi M.J."/>
            <person name="Parisi M."/>
            <person name="Parts L."/>
            <person name="Pedersen J.S."/>
            <person name="Pesole G."/>
            <person name="Phillippy A.M."/>
            <person name="Ponting C.P."/>
            <person name="Pop M."/>
            <person name="Porcelli D."/>
            <person name="Powell J.R."/>
            <person name="Prohaska S."/>
            <person name="Pruitt K."/>
            <person name="Puig M."/>
            <person name="Quesneville H."/>
            <person name="Ram K.R."/>
            <person name="Rand D."/>
            <person name="Rasmussen M.D."/>
            <person name="Reed L.K."/>
            <person name="Reenan R."/>
            <person name="Reily A."/>
            <person name="Remington K.A."/>
            <person name="Rieger T.T."/>
            <person name="Ritchie M.G."/>
            <person name="Robin C."/>
            <person name="Rogers Y.H."/>
            <person name="Rohde C."/>
            <person name="Rozas J."/>
            <person name="Rubenfield M.J."/>
            <person name="Ruiz A."/>
            <person name="Russo S."/>
            <person name="Salzberg S.L."/>
            <person name="Sanchez-Gracia A."/>
            <person name="Saranga D.J."/>
            <person name="Sato H."/>
            <person name="Schaeffer S.W."/>
            <person name="Schatz M.C."/>
            <person name="Schlenke T."/>
            <person name="Schwartz R."/>
            <person name="Segarra C."/>
            <person name="Singh R.S."/>
            <person name="Sirot L."/>
            <person name="Sirota M."/>
            <person name="Sisneros N.B."/>
            <person name="Smith C.D."/>
            <person name="Smith T.F."/>
            <person name="Spieth J."/>
            <person name="Stage D.E."/>
            <person name="Stark A."/>
            <person name="Stephan W."/>
            <person name="Strausberg R.L."/>
            <person name="Strempel S."/>
            <person name="Sturgill D."/>
            <person name="Sutton G."/>
            <person name="Sutton G.G."/>
            <person name="Tao W."/>
            <person name="Teichmann S."/>
            <person name="Tobari Y.N."/>
            <person name="Tomimura Y."/>
            <person name="Tsolas J.M."/>
            <person name="Valente V.L."/>
            <person name="Venter E."/>
            <person name="Venter J.C."/>
            <person name="Vicario S."/>
            <person name="Vieira F.G."/>
            <person name="Vilella A.J."/>
            <person name="Villasante A."/>
            <person name="Walenz B."/>
            <person name="Wang J."/>
            <person name="Wasserman M."/>
            <person name="Watts T."/>
            <person name="Wilson D."/>
            <person name="Wilson R.K."/>
            <person name="Wing R.A."/>
            <person name="Wolfner M.F."/>
            <person name="Wong A."/>
            <person name="Wong G.K."/>
            <person name="Wu C.I."/>
            <person name="Wu G."/>
            <person name="Yamamoto D."/>
            <person name="Yang H.P."/>
            <person name="Yang S.P."/>
            <person name="Yorke J.A."/>
            <person name="Yoshida K."/>
            <person name="Zdobnov E."/>
            <person name="Zhang P."/>
            <person name="Zhang Y."/>
            <person name="Zimin A.V."/>
            <person name="Baldwin J."/>
            <person name="Abdouelleil A."/>
            <person name="Abdulkadir J."/>
            <person name="Abebe A."/>
            <person name="Abera B."/>
            <person name="Abreu J."/>
            <person name="Acer S.C."/>
            <person name="Aftuck L."/>
            <person name="Alexander A."/>
            <person name="An P."/>
            <person name="Anderson E."/>
            <person name="Anderson S."/>
            <person name="Arachi H."/>
            <person name="Azer M."/>
            <person name="Bachantsang P."/>
            <person name="Barry A."/>
            <person name="Bayul T."/>
            <person name="Berlin A."/>
            <person name="Bessette D."/>
            <person name="Bloom T."/>
            <person name="Blye J."/>
            <person name="Boguslavskiy L."/>
            <person name="Bonnet C."/>
            <person name="Boukhgalter B."/>
            <person name="Bourzgui I."/>
            <person name="Brown A."/>
            <person name="Cahill P."/>
            <person name="Channer S."/>
            <person name="Cheshatsang Y."/>
            <person name="Chuda L."/>
            <person name="Citroen M."/>
            <person name="Collymore A."/>
            <person name="Cooke P."/>
            <person name="Costello M."/>
            <person name="D'Aco K."/>
            <person name="Daza R."/>
            <person name="De Haan G."/>
            <person name="DeGray S."/>
            <person name="DeMaso C."/>
            <person name="Dhargay N."/>
            <person name="Dooley K."/>
            <person name="Dooley E."/>
            <person name="Doricent M."/>
            <person name="Dorje P."/>
            <person name="Dorjee K."/>
            <person name="Dupes A."/>
            <person name="Elong R."/>
            <person name="Falk J."/>
            <person name="Farina A."/>
            <person name="Faro S."/>
            <person name="Ferguson D."/>
            <person name="Fisher S."/>
            <person name="Foley C.D."/>
            <person name="Franke A."/>
            <person name="Friedrich D."/>
            <person name="Gadbois L."/>
            <person name="Gearin G."/>
            <person name="Gearin C.R."/>
            <person name="Giannoukos G."/>
            <person name="Goode T."/>
            <person name="Graham J."/>
            <person name="Grandbois E."/>
            <person name="Grewal S."/>
            <person name="Gyaltsen K."/>
            <person name="Hafez N."/>
            <person name="Hagos B."/>
            <person name="Hall J."/>
            <person name="Henson C."/>
            <person name="Hollinger A."/>
            <person name="Honan T."/>
            <person name="Huard M.D."/>
            <person name="Hughes L."/>
            <person name="Hurhula B."/>
            <person name="Husby M.E."/>
            <person name="Kamat A."/>
            <person name="Kanga B."/>
            <person name="Kashin S."/>
            <person name="Khazanovich D."/>
            <person name="Kisner P."/>
            <person name="Lance K."/>
            <person name="Lara M."/>
            <person name="Lee W."/>
            <person name="Lennon N."/>
            <person name="Letendre F."/>
            <person name="LeVine R."/>
            <person name="Lipovsky A."/>
            <person name="Liu X."/>
            <person name="Liu J."/>
            <person name="Liu S."/>
            <person name="Lokyitsang T."/>
            <person name="Lokyitsang Y."/>
            <person name="Lubonja R."/>
            <person name="Lui A."/>
            <person name="MacDonald P."/>
            <person name="Magnisalis V."/>
            <person name="Maru K."/>
            <person name="Matthews C."/>
            <person name="McCusker W."/>
            <person name="McDonough S."/>
            <person name="Mehta T."/>
            <person name="Meldrim J."/>
            <person name="Meneus L."/>
            <person name="Mihai O."/>
            <person name="Mihalev A."/>
            <person name="Mihova T."/>
            <person name="Mittelman R."/>
            <person name="Mlenga V."/>
            <person name="Montmayeur A."/>
            <person name="Mulrain L."/>
            <person name="Navidi A."/>
            <person name="Naylor J."/>
            <person name="Negash T."/>
            <person name="Nguyen T."/>
            <person name="Nguyen N."/>
            <person name="Nicol R."/>
            <person name="Norbu C."/>
            <person name="Norbu N."/>
            <person name="Novod N."/>
            <person name="O'Neill B."/>
            <person name="Osman S."/>
            <person name="Markiewicz E."/>
            <person name="Oyono O.L."/>
            <person name="Patti C."/>
            <person name="Phunkhang P."/>
            <person name="Pierre F."/>
            <person name="Priest M."/>
            <person name="Raghuraman S."/>
            <person name="Rege F."/>
            <person name="Reyes R."/>
            <person name="Rise C."/>
            <person name="Rogov P."/>
            <person name="Ross K."/>
            <person name="Ryan E."/>
            <person name="Settipalli S."/>
            <person name="Shea T."/>
            <person name="Sherpa N."/>
            <person name="Shi L."/>
            <person name="Shih D."/>
            <person name="Sparrow T."/>
            <person name="Spaulding J."/>
            <person name="Stalker J."/>
            <person name="Stange-Thomann N."/>
            <person name="Stavropoulos S."/>
            <person name="Stone C."/>
            <person name="Strader C."/>
            <person name="Tesfaye S."/>
            <person name="Thomson T."/>
            <person name="Thoulutsang Y."/>
            <person name="Thoulutsang D."/>
            <person name="Topham K."/>
            <person name="Topping I."/>
            <person name="Tsamla T."/>
            <person name="Vassiliev H."/>
            <person name="Vo A."/>
            <person name="Wangchuk T."/>
            <person name="Wangdi T."/>
            <person name="Weiand M."/>
            <person name="Wilkinson J."/>
            <person name="Wilson A."/>
            <person name="Yadav S."/>
            <person name="Young G."/>
            <person name="Yu Q."/>
            <person name="Zembek L."/>
            <person name="Zhong D."/>
            <person name="Zimmer A."/>
            <person name="Zwirko Z."/>
            <person name="Jaffe D.B."/>
            <person name="Alvarez P."/>
            <person name="Brockman W."/>
            <person name="Butler J."/>
            <person name="Chin C."/>
            <person name="Gnerre S."/>
            <person name="Grabherr M."/>
            <person name="Kleber M."/>
            <person name="Mauceli E."/>
            <person name="MacCallum I."/>
        </authorList>
    </citation>
    <scope>NUCLEOTIDE SEQUENCE [LARGE SCALE GENOMIC DNA]</scope>
    <source>
        <strain evidence="2">Tucson 14030-0811.24</strain>
    </source>
</reference>
<dbReference type="Proteomes" id="UP000007798">
    <property type="component" value="Unassembled WGS sequence"/>
</dbReference>
<protein>
    <submittedName>
        <fullName evidence="1">Uncharacterized protein</fullName>
    </submittedName>
</protein>
<organism evidence="1 2">
    <name type="scientific">Drosophila willistoni</name>
    <name type="common">Fruit fly</name>
    <dbReference type="NCBI Taxonomy" id="7260"/>
    <lineage>
        <taxon>Eukaryota</taxon>
        <taxon>Metazoa</taxon>
        <taxon>Ecdysozoa</taxon>
        <taxon>Arthropoda</taxon>
        <taxon>Hexapoda</taxon>
        <taxon>Insecta</taxon>
        <taxon>Pterygota</taxon>
        <taxon>Neoptera</taxon>
        <taxon>Endopterygota</taxon>
        <taxon>Diptera</taxon>
        <taxon>Brachycera</taxon>
        <taxon>Muscomorpha</taxon>
        <taxon>Ephydroidea</taxon>
        <taxon>Drosophilidae</taxon>
        <taxon>Drosophila</taxon>
        <taxon>Sophophora</taxon>
    </lineage>
</organism>
<dbReference type="PhylomeDB" id="B4NLD6"/>
<dbReference type="InParanoid" id="B4NLD6"/>
<gene>
    <name evidence="1" type="primary">Dwil\GK13200</name>
    <name evidence="1" type="ORF">Dwil_GK13200</name>
</gene>
<dbReference type="EMBL" id="CH964272">
    <property type="protein sequence ID" value="EDW84339.1"/>
    <property type="molecule type" value="Genomic_DNA"/>
</dbReference>
<dbReference type="AlphaFoldDB" id="B4NLD6"/>
<name>B4NLD6_DROWI</name>
<evidence type="ECO:0000313" key="1">
    <source>
        <dbReference type="EMBL" id="EDW84339.1"/>
    </source>
</evidence>
<dbReference type="HOGENOM" id="CLU_154085_0_0_1"/>
<dbReference type="STRING" id="7260.B4NLD6"/>
<evidence type="ECO:0000313" key="2">
    <source>
        <dbReference type="Proteomes" id="UP000007798"/>
    </source>
</evidence>
<dbReference type="OrthoDB" id="6626870at2759"/>
<proteinExistence type="predicted"/>
<dbReference type="eggNOG" id="ENOG502T6XA">
    <property type="taxonomic scope" value="Eukaryota"/>
</dbReference>
<sequence>MDSTFGNVFLFLTDLAWKSRLTIPVLVTTAFLVMDIRLQIEINIESGQVNASDLDEADYAFEAEIGNDGQGEDSESDMYTDDLEEYNSEFTIDDGSETSHYSLDIYDHWGSDWEIDDETQQ</sequence>
<dbReference type="KEGG" id="dwi:6650635"/>
<accession>B4NLD6</accession>